<evidence type="ECO:0000259" key="2">
    <source>
        <dbReference type="PROSITE" id="PS50048"/>
    </source>
</evidence>
<dbReference type="EMBL" id="JAGMUU010000012">
    <property type="protein sequence ID" value="KAH7141546.1"/>
    <property type="molecule type" value="Genomic_DNA"/>
</dbReference>
<dbReference type="OrthoDB" id="2123952at2759"/>
<feature type="domain" description="Zn(2)-C6 fungal-type" evidence="2">
    <location>
        <begin position="11"/>
        <end position="40"/>
    </location>
</feature>
<dbReference type="AlphaFoldDB" id="A0A9P9ER11"/>
<name>A0A9P9ER11_9HYPO</name>
<evidence type="ECO:0000313" key="4">
    <source>
        <dbReference type="Proteomes" id="UP000717696"/>
    </source>
</evidence>
<dbReference type="GO" id="GO:0008270">
    <property type="term" value="F:zinc ion binding"/>
    <property type="evidence" value="ECO:0007669"/>
    <property type="project" value="InterPro"/>
</dbReference>
<keyword evidence="1" id="KW-0539">Nucleus</keyword>
<accession>A0A9P9ER11</accession>
<protein>
    <submittedName>
        <fullName evidence="3">Fungal Zn binuclear cluster domain-containing protein</fullName>
    </submittedName>
</protein>
<keyword evidence="4" id="KW-1185">Reference proteome</keyword>
<proteinExistence type="predicted"/>
<dbReference type="InterPro" id="IPR001138">
    <property type="entry name" value="Zn2Cys6_DnaBD"/>
</dbReference>
<dbReference type="PROSITE" id="PS50048">
    <property type="entry name" value="ZN2_CY6_FUNGAL_2"/>
    <property type="match status" value="1"/>
</dbReference>
<evidence type="ECO:0000313" key="3">
    <source>
        <dbReference type="EMBL" id="KAH7141546.1"/>
    </source>
</evidence>
<dbReference type="Pfam" id="PF00172">
    <property type="entry name" value="Zn_clus"/>
    <property type="match status" value="1"/>
</dbReference>
<gene>
    <name evidence="3" type="ORF">B0J13DRAFT_60161</name>
</gene>
<organism evidence="3 4">
    <name type="scientific">Dactylonectria estremocensis</name>
    <dbReference type="NCBI Taxonomy" id="1079267"/>
    <lineage>
        <taxon>Eukaryota</taxon>
        <taxon>Fungi</taxon>
        <taxon>Dikarya</taxon>
        <taxon>Ascomycota</taxon>
        <taxon>Pezizomycotina</taxon>
        <taxon>Sordariomycetes</taxon>
        <taxon>Hypocreomycetidae</taxon>
        <taxon>Hypocreales</taxon>
        <taxon>Nectriaceae</taxon>
        <taxon>Dactylonectria</taxon>
    </lineage>
</organism>
<dbReference type="Proteomes" id="UP000717696">
    <property type="component" value="Unassembled WGS sequence"/>
</dbReference>
<dbReference type="CDD" id="cd00067">
    <property type="entry name" value="GAL4"/>
    <property type="match status" value="1"/>
</dbReference>
<dbReference type="PANTHER" id="PTHR47431">
    <property type="entry name" value="ZN(II)2CYS6 TRANSCRIPTION FACTOR (EUROFUNG)-RELATED"/>
    <property type="match status" value="1"/>
</dbReference>
<dbReference type="PANTHER" id="PTHR47431:SF5">
    <property type="entry name" value="ZN(II)2CYS6 TRANSCRIPTION FACTOR (EUROFUNG)"/>
    <property type="match status" value="1"/>
</dbReference>
<dbReference type="PROSITE" id="PS00463">
    <property type="entry name" value="ZN2_CY6_FUNGAL_1"/>
    <property type="match status" value="1"/>
</dbReference>
<dbReference type="SMART" id="SM00066">
    <property type="entry name" value="GAL4"/>
    <property type="match status" value="1"/>
</dbReference>
<evidence type="ECO:0000256" key="1">
    <source>
        <dbReference type="ARBA" id="ARBA00023242"/>
    </source>
</evidence>
<sequence length="628" mass="69248">MKFAAPPVKVACLACRASRTRCDGGQTCHNCLVRNRECYYVPSKRGGSRRTRANPSNADILSAAQPSNRTSQHCSSDFTTLEQIGHLISPGAGLKRSEYVEVRQEADIGSHPGVTTNLIGDFSLRVYESEQTVLNAYYTYIHQYFPILPPPISPLKPDRPIHWSSTGSFKTLPYTTSPLSLAISAVLALIPLRQEEHCDTVVSTAARSSLAQRFAHAALEHVETDSEFLDFTTAQPPGSLDEELPISRTPFHPQTPAELESVLALLILSNYEHAQRGNLLKMTSRASQALVTAKNLSLHRLGSETDRFSEARRRAWWMTYYYAHLCSVVRQSASINVDDDSEFTTPYPRLEADPEAWTIFIESLRISVASVRFTASHKTSIMSQAEASSMYEQMGKLDRWVVLASARAEPHLPVSSTVELDPASEFVTSQVMRRICRIRFSSARIRIHRYHAFSDMPLFGNNHCDLTPTDILNVSSSVTVPITNTASGLLAEPTFTCDQSAGICVESALTISRQLQNLPTPNADYAGDILSQTMPTTSCCAMQASYALLMQFCRLRVMSQIPVISASSGISAERLVEELRHGLDGIIAAMEGFAGVFQAISGMTDEVDAAYQVAFQVTFPELETNSRS</sequence>
<dbReference type="GO" id="GO:0000981">
    <property type="term" value="F:DNA-binding transcription factor activity, RNA polymerase II-specific"/>
    <property type="evidence" value="ECO:0007669"/>
    <property type="project" value="InterPro"/>
</dbReference>
<comment type="caution">
    <text evidence="3">The sequence shown here is derived from an EMBL/GenBank/DDBJ whole genome shotgun (WGS) entry which is preliminary data.</text>
</comment>
<dbReference type="InterPro" id="IPR036864">
    <property type="entry name" value="Zn2-C6_fun-type_DNA-bd_sf"/>
</dbReference>
<dbReference type="CDD" id="cd12148">
    <property type="entry name" value="fungal_TF_MHR"/>
    <property type="match status" value="1"/>
</dbReference>
<reference evidence="3" key="1">
    <citation type="journal article" date="2021" name="Nat. Commun.">
        <title>Genetic determinants of endophytism in the Arabidopsis root mycobiome.</title>
        <authorList>
            <person name="Mesny F."/>
            <person name="Miyauchi S."/>
            <person name="Thiergart T."/>
            <person name="Pickel B."/>
            <person name="Atanasova L."/>
            <person name="Karlsson M."/>
            <person name="Huettel B."/>
            <person name="Barry K.W."/>
            <person name="Haridas S."/>
            <person name="Chen C."/>
            <person name="Bauer D."/>
            <person name="Andreopoulos W."/>
            <person name="Pangilinan J."/>
            <person name="LaButti K."/>
            <person name="Riley R."/>
            <person name="Lipzen A."/>
            <person name="Clum A."/>
            <person name="Drula E."/>
            <person name="Henrissat B."/>
            <person name="Kohler A."/>
            <person name="Grigoriev I.V."/>
            <person name="Martin F.M."/>
            <person name="Hacquard S."/>
        </authorList>
    </citation>
    <scope>NUCLEOTIDE SEQUENCE</scope>
    <source>
        <strain evidence="3">MPI-CAGE-AT-0021</strain>
    </source>
</reference>
<dbReference type="SUPFAM" id="SSF57701">
    <property type="entry name" value="Zn2/Cys6 DNA-binding domain"/>
    <property type="match status" value="1"/>
</dbReference>
<dbReference type="Gene3D" id="4.10.240.10">
    <property type="entry name" value="Zn(2)-C6 fungal-type DNA-binding domain"/>
    <property type="match status" value="1"/>
</dbReference>